<evidence type="ECO:0000313" key="3">
    <source>
        <dbReference type="EMBL" id="WLQ35234.1"/>
    </source>
</evidence>
<proteinExistence type="predicted"/>
<dbReference type="Proteomes" id="UP001239522">
    <property type="component" value="Chromosome"/>
</dbReference>
<name>A0ABY9HM68_9ACTN</name>
<feature type="region of interest" description="Disordered" evidence="1">
    <location>
        <begin position="150"/>
        <end position="185"/>
    </location>
</feature>
<dbReference type="PROSITE" id="PS51257">
    <property type="entry name" value="PROKAR_LIPOPROTEIN"/>
    <property type="match status" value="1"/>
</dbReference>
<protein>
    <recommendedName>
        <fullName evidence="5">Lipoprotein</fullName>
    </recommendedName>
</protein>
<feature type="chain" id="PRO_5046723356" description="Lipoprotein" evidence="2">
    <location>
        <begin position="22"/>
        <end position="185"/>
    </location>
</feature>
<sequence>MKIKLTAVAVVTLLISGCASMGGVAGSVNEGEGTGVNMQEAADRADGILDETFSGIKPSVEWVHGESTEGGCDVSRRRAVITVISDKRRGSFLGVVEREWQKAGYRQIGVNASEGSPATYFETPDGFRVRLLIGGRGQAFFEVATPCVERSSVSKPAPPPGGAEHVGEPVPAPNIHSDFWSAGAS</sequence>
<dbReference type="RefSeq" id="WP_306055895.1">
    <property type="nucleotide sequence ID" value="NZ_CP120997.1"/>
</dbReference>
<keyword evidence="2" id="KW-0732">Signal</keyword>
<organism evidence="3 4">
    <name type="scientific">Streptomyces castrisilvae</name>
    <dbReference type="NCBI Taxonomy" id="3033811"/>
    <lineage>
        <taxon>Bacteria</taxon>
        <taxon>Bacillati</taxon>
        <taxon>Actinomycetota</taxon>
        <taxon>Actinomycetes</taxon>
        <taxon>Kitasatosporales</taxon>
        <taxon>Streptomycetaceae</taxon>
        <taxon>Streptomyces</taxon>
    </lineage>
</organism>
<evidence type="ECO:0000256" key="2">
    <source>
        <dbReference type="SAM" id="SignalP"/>
    </source>
</evidence>
<feature type="signal peptide" evidence="2">
    <location>
        <begin position="1"/>
        <end position="21"/>
    </location>
</feature>
<gene>
    <name evidence="3" type="ORF">P8A18_18220</name>
</gene>
<keyword evidence="4" id="KW-1185">Reference proteome</keyword>
<reference evidence="3 4" key="1">
    <citation type="submission" date="2023-03" db="EMBL/GenBank/DDBJ databases">
        <title>Isolation and description of six Streptomyces strains from soil environments, able to metabolize different microbial glucans.</title>
        <authorList>
            <person name="Widen T."/>
            <person name="Larsbrink J."/>
        </authorList>
    </citation>
    <scope>NUCLEOTIDE SEQUENCE [LARGE SCALE GENOMIC DNA]</scope>
    <source>
        <strain evidence="3 4">Mut1</strain>
    </source>
</reference>
<evidence type="ECO:0000313" key="4">
    <source>
        <dbReference type="Proteomes" id="UP001239522"/>
    </source>
</evidence>
<evidence type="ECO:0000256" key="1">
    <source>
        <dbReference type="SAM" id="MobiDB-lite"/>
    </source>
</evidence>
<dbReference type="EMBL" id="CP120997">
    <property type="protein sequence ID" value="WLQ35234.1"/>
    <property type="molecule type" value="Genomic_DNA"/>
</dbReference>
<evidence type="ECO:0008006" key="5">
    <source>
        <dbReference type="Google" id="ProtNLM"/>
    </source>
</evidence>
<accession>A0ABY9HM68</accession>